<dbReference type="Proteomes" id="UP001055439">
    <property type="component" value="Chromosome 9"/>
</dbReference>
<dbReference type="GO" id="GO:0005634">
    <property type="term" value="C:nucleus"/>
    <property type="evidence" value="ECO:0007669"/>
    <property type="project" value="UniProtKB-SubCell"/>
</dbReference>
<reference evidence="8" key="1">
    <citation type="submission" date="2022-05" db="EMBL/GenBank/DDBJ databases">
        <title>The Musa troglodytarum L. genome provides insights into the mechanism of non-climacteric behaviour and enrichment of carotenoids.</title>
        <authorList>
            <person name="Wang J."/>
        </authorList>
    </citation>
    <scope>NUCLEOTIDE SEQUENCE</scope>
    <source>
        <tissue evidence="8">Leaf</tissue>
    </source>
</reference>
<evidence type="ECO:0000256" key="6">
    <source>
        <dbReference type="SAM" id="MobiDB-lite"/>
    </source>
</evidence>
<dbReference type="PANTHER" id="PTHR31072:SF105">
    <property type="entry name" value="TCP DOMAIN-CONTAINING PROTEIN"/>
    <property type="match status" value="1"/>
</dbReference>
<evidence type="ECO:0000313" key="9">
    <source>
        <dbReference type="Proteomes" id="UP001055439"/>
    </source>
</evidence>
<feature type="region of interest" description="Disordered" evidence="6">
    <location>
        <begin position="1"/>
        <end position="78"/>
    </location>
</feature>
<dbReference type="InterPro" id="IPR005333">
    <property type="entry name" value="Transcription_factor_TCP"/>
</dbReference>
<feature type="compositionally biased region" description="Basic and acidic residues" evidence="6">
    <location>
        <begin position="513"/>
        <end position="522"/>
    </location>
</feature>
<dbReference type="EMBL" id="CP097511">
    <property type="protein sequence ID" value="URE47600.1"/>
    <property type="molecule type" value="Genomic_DNA"/>
</dbReference>
<keyword evidence="3" id="KW-0238">DNA-binding</keyword>
<feature type="region of interest" description="Disordered" evidence="6">
    <location>
        <begin position="118"/>
        <end position="165"/>
    </location>
</feature>
<dbReference type="InterPro" id="IPR017887">
    <property type="entry name" value="TF_TCP_subgr"/>
</dbReference>
<sequence length="546" mass="55801">MEQSELSRHGGQGGGGAGTGGGGGRGGGGRGGRVPANSNSSSGTSSSRSTSEHHQPQHHFGHRQQQQQQQQGNSSIPSSLELVPLKSRAGPSSVAPFMGSIVHHGVVDASLAISTAKPDPSLSPGGVGPSSSSAAADTSKKLGGAGAPAKRSSKDRHTKVDGRGRRIRMPAICAARVFQLTRELGHKTDGETIEWLLQQAEPAIIAATGTGTIPANFSTLNISLRSSGSSLAAPPSKSAPLSFHALALAHHRSDFEHVTDPGISHAAAMLGFHQLHPHPHQHQLLSADQIGEGLQGGGSSGGGDSADTYLRKRFREDLFKDEQHTPQQQEGSGGAGPSSPSSASKSMRAGSGLQLHQRSQQQEAAAAAAAGLTRPQGILPAAAMWAVAPNSGAGGAFWMLPVSTGSAAPAVAAATGPSEPSIWTFPAMAGQYRPGISGGNSIQAPLQFMPRINLSGGAEFQGGRALPLGSMVLQQPTGGMAAQHLGLGTSETNLGMLAALNAYNRGGGLSMNSEHHQPMDHHHQAHSAHQQHQGAASGEDHQTSSQ</sequence>
<evidence type="ECO:0000256" key="1">
    <source>
        <dbReference type="ARBA" id="ARBA00004123"/>
    </source>
</evidence>
<dbReference type="PANTHER" id="PTHR31072">
    <property type="entry name" value="TRANSCRIPTION FACTOR TCP4-RELATED"/>
    <property type="match status" value="1"/>
</dbReference>
<dbReference type="GO" id="GO:0043565">
    <property type="term" value="F:sequence-specific DNA binding"/>
    <property type="evidence" value="ECO:0007669"/>
    <property type="project" value="TreeGrafter"/>
</dbReference>
<keyword evidence="2" id="KW-0805">Transcription regulation</keyword>
<keyword evidence="9" id="KW-1185">Reference proteome</keyword>
<dbReference type="PROSITE" id="PS51369">
    <property type="entry name" value="TCP"/>
    <property type="match status" value="1"/>
</dbReference>
<evidence type="ECO:0000256" key="2">
    <source>
        <dbReference type="ARBA" id="ARBA00023015"/>
    </source>
</evidence>
<evidence type="ECO:0000256" key="3">
    <source>
        <dbReference type="ARBA" id="ARBA00023125"/>
    </source>
</evidence>
<gene>
    <name evidence="8" type="ORF">MUK42_14338</name>
</gene>
<dbReference type="OrthoDB" id="1923470at2759"/>
<feature type="compositionally biased region" description="Low complexity" evidence="6">
    <location>
        <begin position="37"/>
        <end position="49"/>
    </location>
</feature>
<dbReference type="Pfam" id="PF03634">
    <property type="entry name" value="TCP"/>
    <property type="match status" value="1"/>
</dbReference>
<accession>A0A9E7LED1</accession>
<feature type="compositionally biased region" description="Low complexity" evidence="6">
    <location>
        <begin position="337"/>
        <end position="352"/>
    </location>
</feature>
<evidence type="ECO:0000256" key="5">
    <source>
        <dbReference type="ARBA" id="ARBA00023242"/>
    </source>
</evidence>
<evidence type="ECO:0000256" key="4">
    <source>
        <dbReference type="ARBA" id="ARBA00023163"/>
    </source>
</evidence>
<dbReference type="GO" id="GO:0003700">
    <property type="term" value="F:DNA-binding transcription factor activity"/>
    <property type="evidence" value="ECO:0007669"/>
    <property type="project" value="InterPro"/>
</dbReference>
<evidence type="ECO:0000259" key="7">
    <source>
        <dbReference type="PROSITE" id="PS51369"/>
    </source>
</evidence>
<name>A0A9E7LED1_9LILI</name>
<feature type="compositionally biased region" description="Low complexity" evidence="6">
    <location>
        <begin position="527"/>
        <end position="537"/>
    </location>
</feature>
<feature type="compositionally biased region" description="Polar residues" evidence="6">
    <location>
        <begin position="354"/>
        <end position="363"/>
    </location>
</feature>
<feature type="domain" description="TCP" evidence="7">
    <location>
        <begin position="153"/>
        <end position="207"/>
    </location>
</feature>
<feature type="compositionally biased region" description="Low complexity" evidence="6">
    <location>
        <begin position="120"/>
        <end position="136"/>
    </location>
</feature>
<dbReference type="AlphaFoldDB" id="A0A9E7LED1"/>
<evidence type="ECO:0000313" key="8">
    <source>
        <dbReference type="EMBL" id="URE47600.1"/>
    </source>
</evidence>
<protein>
    <recommendedName>
        <fullName evidence="7">TCP domain-containing protein</fullName>
    </recommendedName>
</protein>
<keyword evidence="5" id="KW-0539">Nucleus</keyword>
<keyword evidence="4" id="KW-0804">Transcription</keyword>
<feature type="region of interest" description="Disordered" evidence="6">
    <location>
        <begin position="508"/>
        <end position="546"/>
    </location>
</feature>
<proteinExistence type="predicted"/>
<organism evidence="8 9">
    <name type="scientific">Musa troglodytarum</name>
    <name type="common">fe'i banana</name>
    <dbReference type="NCBI Taxonomy" id="320322"/>
    <lineage>
        <taxon>Eukaryota</taxon>
        <taxon>Viridiplantae</taxon>
        <taxon>Streptophyta</taxon>
        <taxon>Embryophyta</taxon>
        <taxon>Tracheophyta</taxon>
        <taxon>Spermatophyta</taxon>
        <taxon>Magnoliopsida</taxon>
        <taxon>Liliopsida</taxon>
        <taxon>Zingiberales</taxon>
        <taxon>Musaceae</taxon>
        <taxon>Musa</taxon>
    </lineage>
</organism>
<feature type="region of interest" description="Disordered" evidence="6">
    <location>
        <begin position="322"/>
        <end position="368"/>
    </location>
</feature>
<comment type="subcellular location">
    <subcellularLocation>
        <location evidence="1">Nucleus</location>
    </subcellularLocation>
</comment>
<feature type="compositionally biased region" description="Gly residues" evidence="6">
    <location>
        <begin position="10"/>
        <end position="32"/>
    </location>
</feature>